<feature type="region of interest" description="Disordered" evidence="7">
    <location>
        <begin position="686"/>
        <end position="725"/>
    </location>
</feature>
<dbReference type="Gene3D" id="3.90.640.10">
    <property type="entry name" value="Actin, Chain A, domain 4"/>
    <property type="match status" value="1"/>
</dbReference>
<evidence type="ECO:0000256" key="1">
    <source>
        <dbReference type="ARBA" id="ARBA00004496"/>
    </source>
</evidence>
<dbReference type="GO" id="GO:0005829">
    <property type="term" value="C:cytosol"/>
    <property type="evidence" value="ECO:0007669"/>
    <property type="project" value="TreeGrafter"/>
</dbReference>
<dbReference type="FunFam" id="3.30.420.40:FF:000171">
    <property type="entry name" value="Heat shock 70 kDa protein 4"/>
    <property type="match status" value="2"/>
</dbReference>
<dbReference type="GO" id="GO:0005524">
    <property type="term" value="F:ATP binding"/>
    <property type="evidence" value="ECO:0007669"/>
    <property type="project" value="UniProtKB-KW"/>
</dbReference>
<dbReference type="Pfam" id="PF00012">
    <property type="entry name" value="HSP70"/>
    <property type="match status" value="1"/>
</dbReference>
<dbReference type="PANTHER" id="PTHR45639:SF4">
    <property type="entry name" value="HSC70CB, ISOFORM G"/>
    <property type="match status" value="1"/>
</dbReference>
<dbReference type="PROSITE" id="PS01036">
    <property type="entry name" value="HSP70_3"/>
    <property type="match status" value="1"/>
</dbReference>
<feature type="non-terminal residue" evidence="8">
    <location>
        <position position="1"/>
    </location>
</feature>
<dbReference type="Gene3D" id="3.30.30.30">
    <property type="match status" value="1"/>
</dbReference>
<dbReference type="Gene3D" id="1.20.1270.10">
    <property type="match status" value="1"/>
</dbReference>
<dbReference type="SUPFAM" id="SSF100934">
    <property type="entry name" value="Heat shock protein 70kD (HSP70), C-terminal subdomain"/>
    <property type="match status" value="1"/>
</dbReference>
<dbReference type="FunFam" id="2.60.34.10:FF:000011">
    <property type="entry name" value="Heat shock protein hsp88"/>
    <property type="match status" value="1"/>
</dbReference>
<dbReference type="Proteomes" id="UP001303222">
    <property type="component" value="Unassembled WGS sequence"/>
</dbReference>
<evidence type="ECO:0000313" key="9">
    <source>
        <dbReference type="Proteomes" id="UP001303222"/>
    </source>
</evidence>
<reference evidence="8" key="2">
    <citation type="submission" date="2023-06" db="EMBL/GenBank/DDBJ databases">
        <authorList>
            <consortium name="Lawrence Berkeley National Laboratory"/>
            <person name="Mondo S.J."/>
            <person name="Hensen N."/>
            <person name="Bonometti L."/>
            <person name="Westerberg I."/>
            <person name="Brannstrom I.O."/>
            <person name="Guillou S."/>
            <person name="Cros-Aarteil S."/>
            <person name="Calhoun S."/>
            <person name="Haridas S."/>
            <person name="Kuo A."/>
            <person name="Pangilinan J."/>
            <person name="Riley R."/>
            <person name="Labutti K."/>
            <person name="Andreopoulos B."/>
            <person name="Lipzen A."/>
            <person name="Chen C."/>
            <person name="Yanf M."/>
            <person name="Daum C."/>
            <person name="Ng V."/>
            <person name="Clum A."/>
            <person name="Steindorff A."/>
            <person name="Ohm R."/>
            <person name="Martin F."/>
            <person name="Silar P."/>
            <person name="Natvig D."/>
            <person name="Lalanne C."/>
            <person name="Gautier V."/>
            <person name="Ament-Velasquez S.L."/>
            <person name="Kruys A."/>
            <person name="Hutchinson M.I."/>
            <person name="Powell A.J."/>
            <person name="Barry K."/>
            <person name="Miller A.N."/>
            <person name="Grigoriev I.V."/>
            <person name="Debuchy R."/>
            <person name="Gladieux P."/>
            <person name="Thoren M.H."/>
            <person name="Johannesson H."/>
        </authorList>
    </citation>
    <scope>NUCLEOTIDE SEQUENCE</scope>
    <source>
        <strain evidence="8">CBS 626.80</strain>
    </source>
</reference>
<evidence type="ECO:0000256" key="3">
    <source>
        <dbReference type="ARBA" id="ARBA00022490"/>
    </source>
</evidence>
<dbReference type="InterPro" id="IPR013126">
    <property type="entry name" value="Hsp_70_fam"/>
</dbReference>
<dbReference type="InterPro" id="IPR029047">
    <property type="entry name" value="HSP70_peptide-bd_sf"/>
</dbReference>
<accession>A0AAN6P1X0</accession>
<keyword evidence="6 8" id="KW-0346">Stress response</keyword>
<proteinExistence type="inferred from homology"/>
<evidence type="ECO:0000256" key="6">
    <source>
        <dbReference type="ARBA" id="ARBA00023016"/>
    </source>
</evidence>
<keyword evidence="9" id="KW-1185">Reference proteome</keyword>
<reference evidence="8" key="1">
    <citation type="journal article" date="2023" name="Mol. Phylogenet. Evol.">
        <title>Genome-scale phylogeny and comparative genomics of the fungal order Sordariales.</title>
        <authorList>
            <person name="Hensen N."/>
            <person name="Bonometti L."/>
            <person name="Westerberg I."/>
            <person name="Brannstrom I.O."/>
            <person name="Guillou S."/>
            <person name="Cros-Aarteil S."/>
            <person name="Calhoun S."/>
            <person name="Haridas S."/>
            <person name="Kuo A."/>
            <person name="Mondo S."/>
            <person name="Pangilinan J."/>
            <person name="Riley R."/>
            <person name="LaButti K."/>
            <person name="Andreopoulos B."/>
            <person name="Lipzen A."/>
            <person name="Chen C."/>
            <person name="Yan M."/>
            <person name="Daum C."/>
            <person name="Ng V."/>
            <person name="Clum A."/>
            <person name="Steindorff A."/>
            <person name="Ohm R.A."/>
            <person name="Martin F."/>
            <person name="Silar P."/>
            <person name="Natvig D.O."/>
            <person name="Lalanne C."/>
            <person name="Gautier V."/>
            <person name="Ament-Velasquez S.L."/>
            <person name="Kruys A."/>
            <person name="Hutchinson M.I."/>
            <person name="Powell A.J."/>
            <person name="Barry K."/>
            <person name="Miller A.N."/>
            <person name="Grigoriev I.V."/>
            <person name="Debuchy R."/>
            <person name="Gladieux P."/>
            <person name="Hiltunen Thoren M."/>
            <person name="Johannesson H."/>
        </authorList>
    </citation>
    <scope>NUCLEOTIDE SEQUENCE</scope>
    <source>
        <strain evidence="8">CBS 626.80</strain>
    </source>
</reference>
<organism evidence="8 9">
    <name type="scientific">Pseudoneurospora amorphoporcata</name>
    <dbReference type="NCBI Taxonomy" id="241081"/>
    <lineage>
        <taxon>Eukaryota</taxon>
        <taxon>Fungi</taxon>
        <taxon>Dikarya</taxon>
        <taxon>Ascomycota</taxon>
        <taxon>Pezizomycotina</taxon>
        <taxon>Sordariomycetes</taxon>
        <taxon>Sordariomycetidae</taxon>
        <taxon>Sordariales</taxon>
        <taxon>Sordariaceae</taxon>
        <taxon>Pseudoneurospora</taxon>
    </lineage>
</organism>
<dbReference type="FunFam" id="3.90.640.10:FF:000004">
    <property type="entry name" value="Heat shock 70 kDa protein 4"/>
    <property type="match status" value="1"/>
</dbReference>
<dbReference type="SUPFAM" id="SSF53067">
    <property type="entry name" value="Actin-like ATPase domain"/>
    <property type="match status" value="2"/>
</dbReference>
<dbReference type="InterPro" id="IPR043129">
    <property type="entry name" value="ATPase_NBD"/>
</dbReference>
<dbReference type="GO" id="GO:0005634">
    <property type="term" value="C:nucleus"/>
    <property type="evidence" value="ECO:0007669"/>
    <property type="project" value="TreeGrafter"/>
</dbReference>
<dbReference type="Gene3D" id="2.60.34.10">
    <property type="entry name" value="Substrate Binding Domain Of DNAk, Chain A, domain 1"/>
    <property type="match status" value="1"/>
</dbReference>
<protein>
    <submittedName>
        <fullName evidence="8">Heat shock protein 70 family</fullName>
    </submittedName>
</protein>
<feature type="compositionally biased region" description="Basic and acidic residues" evidence="7">
    <location>
        <begin position="686"/>
        <end position="710"/>
    </location>
</feature>
<evidence type="ECO:0000256" key="4">
    <source>
        <dbReference type="ARBA" id="ARBA00022741"/>
    </source>
</evidence>
<dbReference type="CDD" id="cd24094">
    <property type="entry name" value="ASKHA_NBD_HSP70_ScSse"/>
    <property type="match status" value="1"/>
</dbReference>
<comment type="subcellular location">
    <subcellularLocation>
        <location evidence="1">Cytoplasm</location>
    </subcellularLocation>
</comment>
<comment type="similarity">
    <text evidence="2">Belongs to the heat shock protein 70 family.</text>
</comment>
<evidence type="ECO:0000313" key="8">
    <source>
        <dbReference type="EMBL" id="KAK3956212.1"/>
    </source>
</evidence>
<dbReference type="PANTHER" id="PTHR45639">
    <property type="entry name" value="HSC70CB, ISOFORM G-RELATED"/>
    <property type="match status" value="1"/>
</dbReference>
<dbReference type="Gene3D" id="3.30.420.40">
    <property type="match status" value="2"/>
</dbReference>
<keyword evidence="3" id="KW-0963">Cytoplasm</keyword>
<keyword evidence="5" id="KW-0067">ATP-binding</keyword>
<dbReference type="AlphaFoldDB" id="A0AAN6P1X0"/>
<dbReference type="InterPro" id="IPR018181">
    <property type="entry name" value="Heat_shock_70_CS"/>
</dbReference>
<dbReference type="InterPro" id="IPR029048">
    <property type="entry name" value="HSP70_C_sf"/>
</dbReference>
<name>A0AAN6P1X0_9PEZI</name>
<sequence>GVDFGALNTVIAVARNRGVDVITNEVSNRATPSLVGFGPKSRYLGEPAKTQEISNLKNTVGCLKRLAGRSLSDPDVAIEQQFISAPLVDINGEVGAEVTYLGEKRQFTSTELIAMFLSKIKQTTQAEVKVAVQELVMSVPAWFTDKQRRSLMDAAEIAGLRPLRLINDTTAAALGWGITKLDLPGPEEKPRRVAFVDVGYSNYTCSIVEYKKGELAVKATAYDRHFGGRNFDKALLDHLHKEFLGKYKIDIFTNPKAVCRVLAAAEKLKKILSANQQAPLNIESLMNDVDVRAMITRQEFEAMVEPLLAKVHIPLEQALADAKLTKDDIDIVEIVGGGSRVPSVKERIQAFFGKPLSFTMNQDEAIARGCAFSCAILSPVFKVRDFQVQDVISYPIEFAWEKDADIPDEDTSLVVFNKGNVLPSTKILTFYRKQPFDLEAKYTNPDELPGKTSPFIGRFSVKNVQATEGPEDFMICKLKARVNIHGILNVESAYYVEDQEVEEEIKDENGDVTESYDGGTHENLDDGKLTHEKIVMDGDKPKTRKVKKQVRKGELPIVSATQSLEASAKNAAFEKEQAMIMEDKLVADTEEKKNELETYIYDLRNKLDDQYADLASEEEKEKISAKLMATEDWLYDEGDDATKAVYVAKIEEIRALAGPVVQRHFDKVEAERQAVLEKLEAEKAAKKAEEEARKAKEAAEKAAQEGAKDEEMTDADAPKPVVEEA</sequence>
<dbReference type="FunFam" id="1.20.1270.10:FF:000002">
    <property type="entry name" value="Heat shock 70 kDa protein 4"/>
    <property type="match status" value="1"/>
</dbReference>
<dbReference type="FunFam" id="3.30.30.30:FF:000002">
    <property type="entry name" value="Heat shock 70 kDa protein 4"/>
    <property type="match status" value="1"/>
</dbReference>
<keyword evidence="4" id="KW-0547">Nucleotide-binding</keyword>
<dbReference type="GO" id="GO:0140662">
    <property type="term" value="F:ATP-dependent protein folding chaperone"/>
    <property type="evidence" value="ECO:0007669"/>
    <property type="project" value="InterPro"/>
</dbReference>
<dbReference type="PRINTS" id="PR00301">
    <property type="entry name" value="HEATSHOCK70"/>
</dbReference>
<evidence type="ECO:0000256" key="5">
    <source>
        <dbReference type="ARBA" id="ARBA00022840"/>
    </source>
</evidence>
<gene>
    <name evidence="8" type="ORF">QBC32DRAFT_391741</name>
</gene>
<evidence type="ECO:0000256" key="2">
    <source>
        <dbReference type="ARBA" id="ARBA00007381"/>
    </source>
</evidence>
<evidence type="ECO:0000256" key="7">
    <source>
        <dbReference type="SAM" id="MobiDB-lite"/>
    </source>
</evidence>
<comment type="caution">
    <text evidence="8">The sequence shown here is derived from an EMBL/GenBank/DDBJ whole genome shotgun (WGS) entry which is preliminary data.</text>
</comment>
<dbReference type="EMBL" id="MU859068">
    <property type="protein sequence ID" value="KAK3956212.1"/>
    <property type="molecule type" value="Genomic_DNA"/>
</dbReference>
<dbReference type="SUPFAM" id="SSF100920">
    <property type="entry name" value="Heat shock protein 70kD (HSP70), peptide-binding domain"/>
    <property type="match status" value="1"/>
</dbReference>